<evidence type="ECO:0000313" key="2">
    <source>
        <dbReference type="EMBL" id="GAA3607412.1"/>
    </source>
</evidence>
<dbReference type="RefSeq" id="WP_231483822.1">
    <property type="nucleotide sequence ID" value="NZ_BAAAZO010000003.1"/>
</dbReference>
<evidence type="ECO:0000313" key="3">
    <source>
        <dbReference type="Proteomes" id="UP001501074"/>
    </source>
</evidence>
<keyword evidence="1" id="KW-0472">Membrane</keyword>
<dbReference type="Proteomes" id="UP001501074">
    <property type="component" value="Unassembled WGS sequence"/>
</dbReference>
<evidence type="ECO:0000256" key="1">
    <source>
        <dbReference type="SAM" id="Phobius"/>
    </source>
</evidence>
<gene>
    <name evidence="2" type="ORF">GCM10022223_24240</name>
</gene>
<feature type="transmembrane region" description="Helical" evidence="1">
    <location>
        <begin position="45"/>
        <end position="66"/>
    </location>
</feature>
<organism evidence="2 3">
    <name type="scientific">Kineosporia mesophila</name>
    <dbReference type="NCBI Taxonomy" id="566012"/>
    <lineage>
        <taxon>Bacteria</taxon>
        <taxon>Bacillati</taxon>
        <taxon>Actinomycetota</taxon>
        <taxon>Actinomycetes</taxon>
        <taxon>Kineosporiales</taxon>
        <taxon>Kineosporiaceae</taxon>
        <taxon>Kineosporia</taxon>
    </lineage>
</organism>
<dbReference type="EMBL" id="BAAAZO010000003">
    <property type="protein sequence ID" value="GAA3607412.1"/>
    <property type="molecule type" value="Genomic_DNA"/>
</dbReference>
<keyword evidence="1" id="KW-0812">Transmembrane</keyword>
<proteinExistence type="predicted"/>
<sequence>MIDSTGRLVRDTFFVFVDLVNWLWDKLWKFNRRLAKTLLPGQSRGIQTTVALVAVCGEIIGLWVFAVDFADRHPMF</sequence>
<keyword evidence="1" id="KW-1133">Transmembrane helix</keyword>
<protein>
    <submittedName>
        <fullName evidence="2">Uncharacterized protein</fullName>
    </submittedName>
</protein>
<accession>A0ABP6ZIL4</accession>
<name>A0ABP6ZIL4_9ACTN</name>
<comment type="caution">
    <text evidence="2">The sequence shown here is derived from an EMBL/GenBank/DDBJ whole genome shotgun (WGS) entry which is preliminary data.</text>
</comment>
<keyword evidence="3" id="KW-1185">Reference proteome</keyword>
<reference evidence="3" key="1">
    <citation type="journal article" date="2019" name="Int. J. Syst. Evol. Microbiol.">
        <title>The Global Catalogue of Microorganisms (GCM) 10K type strain sequencing project: providing services to taxonomists for standard genome sequencing and annotation.</title>
        <authorList>
            <consortium name="The Broad Institute Genomics Platform"/>
            <consortium name="The Broad Institute Genome Sequencing Center for Infectious Disease"/>
            <person name="Wu L."/>
            <person name="Ma J."/>
        </authorList>
    </citation>
    <scope>NUCLEOTIDE SEQUENCE [LARGE SCALE GENOMIC DNA]</scope>
    <source>
        <strain evidence="3">JCM 16902</strain>
    </source>
</reference>